<keyword evidence="6" id="KW-0539">Nucleus</keyword>
<dbReference type="FunFam" id="1.10.10.60:FF:000220">
    <property type="entry name" value="DEK domain-containing chromatin associated protein"/>
    <property type="match status" value="1"/>
</dbReference>
<feature type="region of interest" description="Disordered" evidence="7">
    <location>
        <begin position="738"/>
        <end position="767"/>
    </location>
</feature>
<dbReference type="InterPro" id="IPR044198">
    <property type="entry name" value="DEK"/>
</dbReference>
<feature type="compositionally biased region" description="Polar residues" evidence="7">
    <location>
        <begin position="611"/>
        <end position="622"/>
    </location>
</feature>
<evidence type="ECO:0000256" key="6">
    <source>
        <dbReference type="ARBA" id="ARBA00023242"/>
    </source>
</evidence>
<feature type="region of interest" description="Disordered" evidence="7">
    <location>
        <begin position="1"/>
        <end position="335"/>
    </location>
</feature>
<feature type="compositionally biased region" description="Basic residues" evidence="7">
    <location>
        <begin position="663"/>
        <end position="672"/>
    </location>
</feature>
<comment type="caution">
    <text evidence="9">The sequence shown here is derived from an EMBL/GenBank/DDBJ whole genome shotgun (WGS) entry which is preliminary data.</text>
</comment>
<feature type="domain" description="DEK-C" evidence="8">
    <location>
        <begin position="681"/>
        <end position="736"/>
    </location>
</feature>
<feature type="compositionally biased region" description="Acidic residues" evidence="7">
    <location>
        <begin position="558"/>
        <end position="574"/>
    </location>
</feature>
<dbReference type="EMBL" id="LSRQ01002654">
    <property type="protein sequence ID" value="OAY73611.1"/>
    <property type="molecule type" value="Genomic_DNA"/>
</dbReference>
<dbReference type="PANTHER" id="PTHR13468:SF23">
    <property type="entry name" value="EXPRESSED PROTEIN"/>
    <property type="match status" value="1"/>
</dbReference>
<evidence type="ECO:0000256" key="3">
    <source>
        <dbReference type="ARBA" id="ARBA00023015"/>
    </source>
</evidence>
<feature type="compositionally biased region" description="Basic and acidic residues" evidence="7">
    <location>
        <begin position="302"/>
        <end position="321"/>
    </location>
</feature>
<feature type="compositionally biased region" description="Acidic residues" evidence="7">
    <location>
        <begin position="261"/>
        <end position="270"/>
    </location>
</feature>
<feature type="compositionally biased region" description="Acidic residues" evidence="7">
    <location>
        <begin position="741"/>
        <end position="756"/>
    </location>
</feature>
<dbReference type="AlphaFoldDB" id="A0A199V9Q8"/>
<sequence length="767" mass="85516">MSEAEPTSAMEETPAANGSDSTPKDAAADSVSEKKDSEQKKDGVTEKDGEEKKDGVTEKKDGEEKKNGVTEKDSEEKKDCVTEKEDGEKIKDDKVSKDTEQKIKTDKKGVETEEANDLREEGKGTKEVTTVEAEVVKTVDAENTETAGGEDVKMVDTEDAKAADKADDVKMVETEDVKAEDKEKGGADDVKMVETEDVKDEDTKKVGFDDVKMVDAEHVKDEDAEKVHADDVKTAQVEDTKDEGKGQEEREEKEKEKEKEKEEEEEEAEAMEEKDGGQTVNKADLDEAVVETPKKKRSRRQKVSDKEKGNNKKKDETKSKELSTPVISPSGRPVRERKTVERLVEVIEKEPNRTVVIEKGRGTPLKDIPNVAYKLARKKPTELKLLHQTLFGRKGKAVNYKNHILQFSGFVWHESDEKQRAKMKEKLDKYVKDTLLDMCDLFDIPVSKANTRKEDLVAKLLDFIVAPHATSDVILADKEQATNSRKRSRGKGSASKSTEDTPAKRSRKSGGTPGSKGKTTDESEGEGEGEDEDEEEEEEDEDEDNTKEDEEAKHSESDEKEDESEEESEEDEADNSVKDKRDTKKASRMSDSLDSAKLKGGSSSKKAPLSITTKSPIKTVSSKRSKGEESDDVDEKVFSRKKKSSDMPKKISTPEVVKEKKGSGKKVTRGKGKSTDGEQPGPNKEELRKTINEILKGVDFNTATFSDILKKLAVHYKMDMASRKASIKLMIQEELTKLAEEAEENEDEDEEDEEEEAPVRKGKEVEV</sequence>
<evidence type="ECO:0000259" key="8">
    <source>
        <dbReference type="PROSITE" id="PS51998"/>
    </source>
</evidence>
<keyword evidence="3" id="KW-0805">Transcription regulation</keyword>
<dbReference type="InterPro" id="IPR014876">
    <property type="entry name" value="DEK_C"/>
</dbReference>
<comment type="subcellular location">
    <subcellularLocation>
        <location evidence="1">Nucleus</location>
        <location evidence="1">Nucleolus</location>
    </subcellularLocation>
</comment>
<feature type="region of interest" description="Disordered" evidence="7">
    <location>
        <begin position="476"/>
        <end position="687"/>
    </location>
</feature>
<protein>
    <submittedName>
        <fullName evidence="9">Protein DEK</fullName>
    </submittedName>
</protein>
<dbReference type="Pfam" id="PF08766">
    <property type="entry name" value="DEK_C"/>
    <property type="match status" value="1"/>
</dbReference>
<evidence type="ECO:0000313" key="10">
    <source>
        <dbReference type="Proteomes" id="UP000092600"/>
    </source>
</evidence>
<keyword evidence="2" id="KW-0156">Chromatin regulator</keyword>
<dbReference type="GO" id="GO:0042393">
    <property type="term" value="F:histone binding"/>
    <property type="evidence" value="ECO:0007669"/>
    <property type="project" value="TreeGrafter"/>
</dbReference>
<dbReference type="GO" id="GO:2000779">
    <property type="term" value="P:regulation of double-strand break repair"/>
    <property type="evidence" value="ECO:0007669"/>
    <property type="project" value="TreeGrafter"/>
</dbReference>
<evidence type="ECO:0000256" key="7">
    <source>
        <dbReference type="SAM" id="MobiDB-lite"/>
    </source>
</evidence>
<evidence type="ECO:0000256" key="4">
    <source>
        <dbReference type="ARBA" id="ARBA00023125"/>
    </source>
</evidence>
<name>A0A199V9Q8_ANACO</name>
<dbReference type="GO" id="GO:0006325">
    <property type="term" value="P:chromatin organization"/>
    <property type="evidence" value="ECO:0007669"/>
    <property type="project" value="UniProtKB-KW"/>
</dbReference>
<evidence type="ECO:0000313" key="9">
    <source>
        <dbReference type="EMBL" id="OAY73611.1"/>
    </source>
</evidence>
<keyword evidence="4" id="KW-0238">DNA-binding</keyword>
<dbReference type="Proteomes" id="UP000092600">
    <property type="component" value="Unassembled WGS sequence"/>
</dbReference>
<feature type="compositionally biased region" description="Basic and acidic residues" evidence="7">
    <location>
        <begin position="150"/>
        <end position="260"/>
    </location>
</feature>
<feature type="compositionally biased region" description="Acidic residues" evidence="7">
    <location>
        <begin position="522"/>
        <end position="549"/>
    </location>
</feature>
<feature type="compositionally biased region" description="Low complexity" evidence="7">
    <location>
        <begin position="592"/>
        <end position="610"/>
    </location>
</feature>
<feature type="compositionally biased region" description="Basic and acidic residues" evidence="7">
    <location>
        <begin position="757"/>
        <end position="767"/>
    </location>
</feature>
<gene>
    <name evidence="9" type="ORF">ACMD2_13606</name>
</gene>
<dbReference type="GO" id="GO:0003677">
    <property type="term" value="F:DNA binding"/>
    <property type="evidence" value="ECO:0007669"/>
    <property type="project" value="UniProtKB-KW"/>
</dbReference>
<accession>A0A199V9Q8</accession>
<dbReference type="SUPFAM" id="SSF109715">
    <property type="entry name" value="DEK C-terminal domain"/>
    <property type="match status" value="1"/>
</dbReference>
<dbReference type="PROSITE" id="PS51998">
    <property type="entry name" value="DEK_C"/>
    <property type="match status" value="1"/>
</dbReference>
<organism evidence="9 10">
    <name type="scientific">Ananas comosus</name>
    <name type="common">Pineapple</name>
    <name type="synonym">Ananas ananas</name>
    <dbReference type="NCBI Taxonomy" id="4615"/>
    <lineage>
        <taxon>Eukaryota</taxon>
        <taxon>Viridiplantae</taxon>
        <taxon>Streptophyta</taxon>
        <taxon>Embryophyta</taxon>
        <taxon>Tracheophyta</taxon>
        <taxon>Spermatophyta</taxon>
        <taxon>Magnoliopsida</taxon>
        <taxon>Liliopsida</taxon>
        <taxon>Poales</taxon>
        <taxon>Bromeliaceae</taxon>
        <taxon>Bromelioideae</taxon>
        <taxon>Ananas</taxon>
    </lineage>
</organism>
<reference evidence="9 10" key="1">
    <citation type="journal article" date="2016" name="DNA Res.">
        <title>The draft genome of MD-2 pineapple using hybrid error correction of long reads.</title>
        <authorList>
            <person name="Redwan R.M."/>
            <person name="Saidin A."/>
            <person name="Kumar S.V."/>
        </authorList>
    </citation>
    <scope>NUCLEOTIDE SEQUENCE [LARGE SCALE GENOMIC DNA]</scope>
    <source>
        <strain evidence="10">cv. MD2</strain>
        <tissue evidence="9">Leaf</tissue>
    </source>
</reference>
<proteinExistence type="predicted"/>
<dbReference type="GO" id="GO:0005730">
    <property type="term" value="C:nucleolus"/>
    <property type="evidence" value="ECO:0007669"/>
    <property type="project" value="UniProtKB-SubCell"/>
</dbReference>
<dbReference type="Gene3D" id="1.10.10.60">
    <property type="entry name" value="Homeodomain-like"/>
    <property type="match status" value="1"/>
</dbReference>
<feature type="compositionally biased region" description="Basic and acidic residues" evidence="7">
    <location>
        <begin position="22"/>
        <end position="126"/>
    </location>
</feature>
<dbReference type="PANTHER" id="PTHR13468">
    <property type="entry name" value="DEK PROTEIN"/>
    <property type="match status" value="1"/>
</dbReference>
<evidence type="ECO:0000256" key="1">
    <source>
        <dbReference type="ARBA" id="ARBA00004604"/>
    </source>
</evidence>
<evidence type="ECO:0000256" key="5">
    <source>
        <dbReference type="ARBA" id="ARBA00023163"/>
    </source>
</evidence>
<dbReference type="STRING" id="4615.A0A199V9Q8"/>
<evidence type="ECO:0000256" key="2">
    <source>
        <dbReference type="ARBA" id="ARBA00022853"/>
    </source>
</evidence>
<keyword evidence="5" id="KW-0804">Transcription</keyword>
<feature type="compositionally biased region" description="Basic and acidic residues" evidence="7">
    <location>
        <begin position="575"/>
        <end position="585"/>
    </location>
</feature>